<evidence type="ECO:0000313" key="10">
    <source>
        <dbReference type="EMBL" id="AJK48545.1"/>
    </source>
</evidence>
<reference evidence="10 11" key="2">
    <citation type="journal article" date="2016" name="Appl. Microbiol. Biotechnol.">
        <title>Mutations improving production and secretion of extracellular lipase by Burkholderia glumae PG1.</title>
        <authorList>
            <person name="Knapp A."/>
            <person name="Voget S."/>
            <person name="Gao R."/>
            <person name="Zaburannyi N."/>
            <person name="Krysciak D."/>
            <person name="Breuer M."/>
            <person name="Hauer B."/>
            <person name="Streit W.R."/>
            <person name="Muller R."/>
            <person name="Daniel R."/>
            <person name="Jaeger K.E."/>
        </authorList>
    </citation>
    <scope>NUCLEOTIDE SEQUENCE [LARGE SCALE GENOMIC DNA]</scope>
    <source>
        <strain evidence="10 11">PG1</strain>
    </source>
</reference>
<keyword evidence="5 10" id="KW-0808">Transferase</keyword>
<evidence type="ECO:0000256" key="1">
    <source>
        <dbReference type="ARBA" id="ARBA00004141"/>
    </source>
</evidence>
<evidence type="ECO:0000256" key="8">
    <source>
        <dbReference type="ARBA" id="ARBA00023136"/>
    </source>
</evidence>
<proteinExistence type="predicted"/>
<evidence type="ECO:0000313" key="11">
    <source>
        <dbReference type="Proteomes" id="UP000031838"/>
    </source>
</evidence>
<dbReference type="NCBIfam" id="TIGR03472">
    <property type="entry name" value="HpnI"/>
    <property type="match status" value="1"/>
</dbReference>
<dbReference type="HOGENOM" id="CLU_030898_2_0_4"/>
<dbReference type="GO" id="GO:0016020">
    <property type="term" value="C:membrane"/>
    <property type="evidence" value="ECO:0007669"/>
    <property type="project" value="UniProtKB-SubCell"/>
</dbReference>
<dbReference type="PANTHER" id="PTHR12726:SF0">
    <property type="entry name" value="CERAMIDE GLUCOSYLTRANSFERASE"/>
    <property type="match status" value="1"/>
</dbReference>
<gene>
    <name evidence="10" type="primary">hpnI</name>
    <name evidence="10" type="ORF">BGL_2c04560</name>
</gene>
<dbReference type="RefSeq" id="WP_080937331.1">
    <property type="nucleotide sequence ID" value="NZ_CP002581.1"/>
</dbReference>
<sequence>MQEPRSWTRGHAGRAVSTSVIVGAAIALSDAARHHLPFVLTLGHALATVASLCAAFGLVYTLVAAGLVGRFFARAPILPTQYPPVTLMKPLHGDEWRLVDHLASFFIHDYPGPVQYLFGVHDANDAALRAVATLRERYPQAHVTVVADARLYGPNRKICNLVNMLEQAEHDLLCFADSDVCVGRDYLLRIVGALEQPGVGLVTSAYRGISAPGLWPRAAAASTNYLFFPGVVTGLATKLARPCFGQTIAIRRATLDQIGGLAAFAHHLAEDHAIGEAVRGIGATVAVPPLLVDHACIESTFRALFTHELRWSRTIRAADPLGHLGSVLMHPLPFALLALLASGGAHGAWWLVAAALAARFALKWRVDRAFGQPFADLALLPLNDLLQFGIFVASFGMSDVVWRGRRLRVDTAGRLVPRLDE</sequence>
<dbReference type="InterPro" id="IPR029044">
    <property type="entry name" value="Nucleotide-diphossugar_trans"/>
</dbReference>
<keyword evidence="6 9" id="KW-0812">Transmembrane</keyword>
<feature type="transmembrane region" description="Helical" evidence="9">
    <location>
        <begin position="334"/>
        <end position="358"/>
    </location>
</feature>
<evidence type="ECO:0000256" key="7">
    <source>
        <dbReference type="ARBA" id="ARBA00022989"/>
    </source>
</evidence>
<dbReference type="Pfam" id="PF13506">
    <property type="entry name" value="Glyco_transf_21"/>
    <property type="match status" value="1"/>
</dbReference>
<protein>
    <submittedName>
        <fullName evidence="10">Hopanoid biosynthesis associated glycosyl transferase protein HpnI</fullName>
    </submittedName>
</protein>
<name>A0A0B6S5E8_BURPL</name>
<feature type="transmembrane region" description="Helical" evidence="9">
    <location>
        <begin position="378"/>
        <end position="398"/>
    </location>
</feature>
<reference evidence="11" key="1">
    <citation type="submission" date="2011-03" db="EMBL/GenBank/DDBJ databases">
        <authorList>
            <person name="Voget S."/>
            <person name="Streit W.R."/>
            <person name="Jaeger K.E."/>
            <person name="Daniel R."/>
        </authorList>
    </citation>
    <scope>NUCLEOTIDE SEQUENCE [LARGE SCALE GENOMIC DNA]</scope>
    <source>
        <strain evidence="11">PG1</strain>
    </source>
</reference>
<dbReference type="Gene3D" id="3.90.550.10">
    <property type="entry name" value="Spore Coat Polysaccharide Biosynthesis Protein SpsA, Chain A"/>
    <property type="match status" value="1"/>
</dbReference>
<keyword evidence="8 9" id="KW-0472">Membrane</keyword>
<comment type="pathway">
    <text evidence="3">Sphingolipid metabolism.</text>
</comment>
<keyword evidence="11" id="KW-1185">Reference proteome</keyword>
<dbReference type="PANTHER" id="PTHR12726">
    <property type="entry name" value="CERAMIDE GLUCOSYLTRANSFERASE"/>
    <property type="match status" value="1"/>
</dbReference>
<dbReference type="GO" id="GO:0008120">
    <property type="term" value="F:ceramide glucosyltransferase activity"/>
    <property type="evidence" value="ECO:0007669"/>
    <property type="project" value="TreeGrafter"/>
</dbReference>
<organism evidence="10 11">
    <name type="scientific">Burkholderia plantarii</name>
    <dbReference type="NCBI Taxonomy" id="41899"/>
    <lineage>
        <taxon>Bacteria</taxon>
        <taxon>Pseudomonadati</taxon>
        <taxon>Pseudomonadota</taxon>
        <taxon>Betaproteobacteria</taxon>
        <taxon>Burkholderiales</taxon>
        <taxon>Burkholderiaceae</taxon>
        <taxon>Burkholderia</taxon>
    </lineage>
</organism>
<dbReference type="KEGG" id="bgp:BGL_2c04560"/>
<evidence type="ECO:0000256" key="9">
    <source>
        <dbReference type="SAM" id="Phobius"/>
    </source>
</evidence>
<evidence type="ECO:0000256" key="4">
    <source>
        <dbReference type="ARBA" id="ARBA00022676"/>
    </source>
</evidence>
<dbReference type="SUPFAM" id="SSF53448">
    <property type="entry name" value="Nucleotide-diphospho-sugar transferases"/>
    <property type="match status" value="1"/>
</dbReference>
<feature type="transmembrane region" description="Helical" evidence="9">
    <location>
        <begin position="44"/>
        <end position="68"/>
    </location>
</feature>
<evidence type="ECO:0000256" key="2">
    <source>
        <dbReference type="ARBA" id="ARBA00004760"/>
    </source>
</evidence>
<comment type="subcellular location">
    <subcellularLocation>
        <location evidence="1">Membrane</location>
        <topology evidence="1">Multi-pass membrane protein</topology>
    </subcellularLocation>
</comment>
<keyword evidence="7 9" id="KW-1133">Transmembrane helix</keyword>
<keyword evidence="4" id="KW-0328">Glycosyltransferase</keyword>
<dbReference type="EMBL" id="CP002581">
    <property type="protein sequence ID" value="AJK48545.1"/>
    <property type="molecule type" value="Genomic_DNA"/>
</dbReference>
<dbReference type="GO" id="GO:0006679">
    <property type="term" value="P:glucosylceramide biosynthetic process"/>
    <property type="evidence" value="ECO:0007669"/>
    <property type="project" value="TreeGrafter"/>
</dbReference>
<accession>A0A0B6S5E8</accession>
<dbReference type="Proteomes" id="UP000031838">
    <property type="component" value="Chromosome 2"/>
</dbReference>
<feature type="transmembrane region" description="Helical" evidence="9">
    <location>
        <begin position="12"/>
        <end position="32"/>
    </location>
</feature>
<evidence type="ECO:0000256" key="5">
    <source>
        <dbReference type="ARBA" id="ARBA00022679"/>
    </source>
</evidence>
<comment type="pathway">
    <text evidence="2">Lipid metabolism; sphingolipid metabolism.</text>
</comment>
<dbReference type="InterPro" id="IPR017835">
    <property type="entry name" value="Hopen-assoc_HpnI"/>
</dbReference>
<dbReference type="AlphaFoldDB" id="A0A0B6S5E8"/>
<dbReference type="InterPro" id="IPR025993">
    <property type="entry name" value="Ceramide_glucosylTrfase"/>
</dbReference>
<evidence type="ECO:0000256" key="3">
    <source>
        <dbReference type="ARBA" id="ARBA00004991"/>
    </source>
</evidence>
<evidence type="ECO:0000256" key="6">
    <source>
        <dbReference type="ARBA" id="ARBA00022692"/>
    </source>
</evidence>